<gene>
    <name evidence="3" type="ORF">RGQ30_18270</name>
</gene>
<name>A0AA86J264_9BURK</name>
<dbReference type="Proteomes" id="UP001329151">
    <property type="component" value="Chromosome"/>
</dbReference>
<protein>
    <submittedName>
        <fullName evidence="3">Arylesterase</fullName>
    </submittedName>
</protein>
<dbReference type="EMBL" id="AP028947">
    <property type="protein sequence ID" value="BET26326.1"/>
    <property type="molecule type" value="Genomic_DNA"/>
</dbReference>
<feature type="signal peptide" evidence="1">
    <location>
        <begin position="1"/>
        <end position="38"/>
    </location>
</feature>
<dbReference type="InterPro" id="IPR013830">
    <property type="entry name" value="SGNH_hydro"/>
</dbReference>
<sequence>MIAFTVSRTIACTSKKIKSALVLGLFAVGMSSSVSSFAAGTAKDCKILVMGDSLSAAYGLAKEQGWVALMETRLAEKFPHCKVVNASVSGETTAGGKTRLGALLKQHQPTHMILELGANDGLRGLSLDTMKDNLTNMLVSARRSETQAVLIGMQIPSNYGPAYARRFGDTFTEIARKQKVPLVPFMLEGFALDPASFQADGIHPNAGAQPKILENLWPTIAATLK</sequence>
<dbReference type="Pfam" id="PF13472">
    <property type="entry name" value="Lipase_GDSL_2"/>
    <property type="match status" value="1"/>
</dbReference>
<evidence type="ECO:0000313" key="3">
    <source>
        <dbReference type="EMBL" id="BET26326.1"/>
    </source>
</evidence>
<reference evidence="3 4" key="1">
    <citation type="submission" date="2023-10" db="EMBL/GenBank/DDBJ databases">
        <title>Complete Genome Sequence of Limnobacter thiooxidans CS-K2T, Isolated from freshwater lake sediments in Bavaria, Germany.</title>
        <authorList>
            <person name="Naruki M."/>
            <person name="Watanabe A."/>
            <person name="Warashina T."/>
            <person name="Morita T."/>
            <person name="Arakawa K."/>
        </authorList>
    </citation>
    <scope>NUCLEOTIDE SEQUENCE [LARGE SCALE GENOMIC DNA]</scope>
    <source>
        <strain evidence="3 4">CS-K2</strain>
    </source>
</reference>
<evidence type="ECO:0000259" key="2">
    <source>
        <dbReference type="Pfam" id="PF13472"/>
    </source>
</evidence>
<dbReference type="GO" id="GO:0004622">
    <property type="term" value="F:phosphatidylcholine lysophospholipase activity"/>
    <property type="evidence" value="ECO:0007669"/>
    <property type="project" value="TreeGrafter"/>
</dbReference>
<dbReference type="SUPFAM" id="SSF52266">
    <property type="entry name" value="SGNH hydrolase"/>
    <property type="match status" value="1"/>
</dbReference>
<dbReference type="PANTHER" id="PTHR30383">
    <property type="entry name" value="THIOESTERASE 1/PROTEASE 1/LYSOPHOSPHOLIPASE L1"/>
    <property type="match status" value="1"/>
</dbReference>
<dbReference type="InterPro" id="IPR051532">
    <property type="entry name" value="Ester_Hydrolysis_Enzymes"/>
</dbReference>
<dbReference type="KEGG" id="lto:RGQ30_18270"/>
<feature type="chain" id="PRO_5041685369" evidence="1">
    <location>
        <begin position="39"/>
        <end position="225"/>
    </location>
</feature>
<accession>A0AA86J264</accession>
<dbReference type="AlphaFoldDB" id="A0AA86J264"/>
<feature type="domain" description="SGNH hydrolase-type esterase" evidence="2">
    <location>
        <begin position="49"/>
        <end position="206"/>
    </location>
</feature>
<dbReference type="Gene3D" id="3.40.50.1110">
    <property type="entry name" value="SGNH hydrolase"/>
    <property type="match status" value="1"/>
</dbReference>
<keyword evidence="1" id="KW-0732">Signal</keyword>
<evidence type="ECO:0000256" key="1">
    <source>
        <dbReference type="SAM" id="SignalP"/>
    </source>
</evidence>
<dbReference type="PANTHER" id="PTHR30383:SF24">
    <property type="entry name" value="THIOESTERASE 1_PROTEASE 1_LYSOPHOSPHOLIPASE L1"/>
    <property type="match status" value="1"/>
</dbReference>
<keyword evidence="4" id="KW-1185">Reference proteome</keyword>
<dbReference type="CDD" id="cd01822">
    <property type="entry name" value="Lysophospholipase_L1_like"/>
    <property type="match status" value="1"/>
</dbReference>
<dbReference type="InterPro" id="IPR036514">
    <property type="entry name" value="SGNH_hydro_sf"/>
</dbReference>
<proteinExistence type="predicted"/>
<organism evidence="3 4">
    <name type="scientific">Limnobacter thiooxidans</name>
    <dbReference type="NCBI Taxonomy" id="131080"/>
    <lineage>
        <taxon>Bacteria</taxon>
        <taxon>Pseudomonadati</taxon>
        <taxon>Pseudomonadota</taxon>
        <taxon>Betaproteobacteria</taxon>
        <taxon>Burkholderiales</taxon>
        <taxon>Burkholderiaceae</taxon>
        <taxon>Limnobacter</taxon>
    </lineage>
</organism>
<evidence type="ECO:0000313" key="4">
    <source>
        <dbReference type="Proteomes" id="UP001329151"/>
    </source>
</evidence>